<feature type="non-terminal residue" evidence="1">
    <location>
        <position position="1"/>
    </location>
</feature>
<proteinExistence type="predicted"/>
<evidence type="ECO:0000313" key="1">
    <source>
        <dbReference type="EMBL" id="PWN47186.1"/>
    </source>
</evidence>
<name>A0ACD0NMZ9_9BASI</name>
<evidence type="ECO:0000313" key="2">
    <source>
        <dbReference type="Proteomes" id="UP000245626"/>
    </source>
</evidence>
<sequence>ANTYVRVLGTIKSFQNKRTISAGHLRRIQDFNEIMYHKLDVIYSHLQLTKGVGGGVGGVVQQSNGGVSSDLGAYTSSAAAAGGADYQHLGPIQNKVMQIITADAPNCPDGVHIASISRKITGYTPQQVADCVEELVNDGYLYSAADDSHVLPTAGA</sequence>
<gene>
    <name evidence="1" type="ORF">IE53DRAFT_371666</name>
</gene>
<protein>
    <submittedName>
        <fullName evidence="1">Uncharacterized protein</fullName>
    </submittedName>
</protein>
<accession>A0ACD0NMZ9</accession>
<dbReference type="EMBL" id="KZ820511">
    <property type="protein sequence ID" value="PWN47186.1"/>
    <property type="molecule type" value="Genomic_DNA"/>
</dbReference>
<dbReference type="Proteomes" id="UP000245626">
    <property type="component" value="Unassembled WGS sequence"/>
</dbReference>
<organism evidence="1 2">
    <name type="scientific">Violaceomyces palustris</name>
    <dbReference type="NCBI Taxonomy" id="1673888"/>
    <lineage>
        <taxon>Eukaryota</taxon>
        <taxon>Fungi</taxon>
        <taxon>Dikarya</taxon>
        <taxon>Basidiomycota</taxon>
        <taxon>Ustilaginomycotina</taxon>
        <taxon>Ustilaginomycetes</taxon>
        <taxon>Violaceomycetales</taxon>
        <taxon>Violaceomycetaceae</taxon>
        <taxon>Violaceomyces</taxon>
    </lineage>
</organism>
<reference evidence="1 2" key="1">
    <citation type="journal article" date="2018" name="Mol. Biol. Evol.">
        <title>Broad Genomic Sampling Reveals a Smut Pathogenic Ancestry of the Fungal Clade Ustilaginomycotina.</title>
        <authorList>
            <person name="Kijpornyongpan T."/>
            <person name="Mondo S.J."/>
            <person name="Barry K."/>
            <person name="Sandor L."/>
            <person name="Lee J."/>
            <person name="Lipzen A."/>
            <person name="Pangilinan J."/>
            <person name="LaButti K."/>
            <person name="Hainaut M."/>
            <person name="Henrissat B."/>
            <person name="Grigoriev I.V."/>
            <person name="Spatafora J.W."/>
            <person name="Aime M.C."/>
        </authorList>
    </citation>
    <scope>NUCLEOTIDE SEQUENCE [LARGE SCALE GENOMIC DNA]</scope>
    <source>
        <strain evidence="1 2">SA 807</strain>
    </source>
</reference>
<keyword evidence="2" id="KW-1185">Reference proteome</keyword>